<organism evidence="3 4">
    <name type="scientific">Candidatus Opimibacter skivensis</name>
    <dbReference type="NCBI Taxonomy" id="2982028"/>
    <lineage>
        <taxon>Bacteria</taxon>
        <taxon>Pseudomonadati</taxon>
        <taxon>Bacteroidota</taxon>
        <taxon>Saprospiria</taxon>
        <taxon>Saprospirales</taxon>
        <taxon>Saprospiraceae</taxon>
        <taxon>Candidatus Opimibacter</taxon>
    </lineage>
</organism>
<dbReference type="PANTHER" id="PTHR43649:SF13">
    <property type="entry name" value="CARBOHYDRATE ABC TRANSPORTER SUBSTRATE-BINDING PROTEIN"/>
    <property type="match status" value="1"/>
</dbReference>
<proteinExistence type="inferred from homology"/>
<dbReference type="AlphaFoldDB" id="A0A9D7SWP6"/>
<evidence type="ECO:0000256" key="2">
    <source>
        <dbReference type="ARBA" id="ARBA00008520"/>
    </source>
</evidence>
<dbReference type="GO" id="GO:0042597">
    <property type="term" value="C:periplasmic space"/>
    <property type="evidence" value="ECO:0007669"/>
    <property type="project" value="UniProtKB-SubCell"/>
</dbReference>
<dbReference type="PROSITE" id="PS51257">
    <property type="entry name" value="PROKAR_LIPOPROTEIN"/>
    <property type="match status" value="1"/>
</dbReference>
<comment type="caution">
    <text evidence="3">The sequence shown here is derived from an EMBL/GenBank/DDBJ whole genome shotgun (WGS) entry which is preliminary data.</text>
</comment>
<dbReference type="InterPro" id="IPR050490">
    <property type="entry name" value="Bact_solute-bd_prot1"/>
</dbReference>
<gene>
    <name evidence="3" type="ORF">IPP15_11665</name>
</gene>
<dbReference type="InterPro" id="IPR006059">
    <property type="entry name" value="SBP"/>
</dbReference>
<name>A0A9D7SWP6_9BACT</name>
<evidence type="ECO:0000313" key="4">
    <source>
        <dbReference type="Proteomes" id="UP000808337"/>
    </source>
</evidence>
<dbReference type="Pfam" id="PF01547">
    <property type="entry name" value="SBP_bac_1"/>
    <property type="match status" value="1"/>
</dbReference>
<dbReference type="SUPFAM" id="SSF53850">
    <property type="entry name" value="Periplasmic binding protein-like II"/>
    <property type="match status" value="1"/>
</dbReference>
<accession>A0A9D7SWP6</accession>
<comment type="subcellular location">
    <subcellularLocation>
        <location evidence="1">Periplasm</location>
    </subcellularLocation>
</comment>
<reference evidence="3 4" key="1">
    <citation type="submission" date="2020-10" db="EMBL/GenBank/DDBJ databases">
        <title>Connecting structure to function with the recovery of over 1000 high-quality activated sludge metagenome-assembled genomes encoding full-length rRNA genes using long-read sequencing.</title>
        <authorList>
            <person name="Singleton C.M."/>
            <person name="Petriglieri F."/>
            <person name="Kristensen J.M."/>
            <person name="Kirkegaard R.H."/>
            <person name="Michaelsen T.Y."/>
            <person name="Andersen M.H."/>
            <person name="Karst S.M."/>
            <person name="Dueholm M.S."/>
            <person name="Nielsen P.H."/>
            <person name="Albertsen M."/>
        </authorList>
    </citation>
    <scope>NUCLEOTIDE SEQUENCE [LARGE SCALE GENOMIC DNA]</scope>
    <source>
        <strain evidence="3">Ribe_18-Q3-R11-54_MAXAC.273</strain>
    </source>
</reference>
<protein>
    <submittedName>
        <fullName evidence="3">Extracellular solute-binding protein</fullName>
    </submittedName>
</protein>
<evidence type="ECO:0000256" key="1">
    <source>
        <dbReference type="ARBA" id="ARBA00004418"/>
    </source>
</evidence>
<dbReference type="PANTHER" id="PTHR43649">
    <property type="entry name" value="ARABINOSE-BINDING PROTEIN-RELATED"/>
    <property type="match status" value="1"/>
</dbReference>
<evidence type="ECO:0000313" key="3">
    <source>
        <dbReference type="EMBL" id="MBK9983060.1"/>
    </source>
</evidence>
<dbReference type="EMBL" id="JADKGY010000008">
    <property type="protein sequence ID" value="MBK9983060.1"/>
    <property type="molecule type" value="Genomic_DNA"/>
</dbReference>
<comment type="similarity">
    <text evidence="2">Belongs to the bacterial solute-binding protein 1 family.</text>
</comment>
<sequence length="428" mass="49056">MTYRNIVFFFSLTLIGLSCREHQKGQDGLVYWSSSNPEEIKFAKKYIDQWNTNNPGEPITFQPVPEGQSSEEVILAAVVGKTTPDIYSNMWQGDVEDFARAGVLIALDTMDGFMDFLYQRCDSLVVQEITSTNGHIYQIPWKVNPIIMMYNPTMFHDAGIKDVPKNYSSYLEAGGKIEAHAEHAELGIHWLGISEVSPIWWQRFFNFLPLYYAASHGAPLVKNDKAVFNNEYGVGVFTFLQELYTRGYFPREQLKGQSDPFLASRVSSTFTGPWTIEQNEKFKPEGFQYEFDFVPVPDTMTGPVFSYGDPKNIVIFNTCSDPEKAWSFLRTLLSTEADIDFLQLSGQFPRRKDINTNPLFLDYLKYYPKLIPFAEQTKYLRGMDCEPYMKEVLDIISQEYEACVVYGRKSPKDAIDDAAKAVDLLYIH</sequence>
<dbReference type="Proteomes" id="UP000808337">
    <property type="component" value="Unassembled WGS sequence"/>
</dbReference>
<dbReference type="Gene3D" id="3.40.190.10">
    <property type="entry name" value="Periplasmic binding protein-like II"/>
    <property type="match status" value="2"/>
</dbReference>